<reference evidence="1" key="1">
    <citation type="journal article" date="2013" name="Nat. Commun.">
        <title>Whole-genome sequencing of Oryza brachyantha reveals mechanisms underlying Oryza genome evolution.</title>
        <authorList>
            <person name="Chen J."/>
            <person name="Huang Q."/>
            <person name="Gao D."/>
            <person name="Wang J."/>
            <person name="Lang Y."/>
            <person name="Liu T."/>
            <person name="Li B."/>
            <person name="Bai Z."/>
            <person name="Luis Goicoechea J."/>
            <person name="Liang C."/>
            <person name="Chen C."/>
            <person name="Zhang W."/>
            <person name="Sun S."/>
            <person name="Liao Y."/>
            <person name="Zhang X."/>
            <person name="Yang L."/>
            <person name="Song C."/>
            <person name="Wang M."/>
            <person name="Shi J."/>
            <person name="Liu G."/>
            <person name="Liu J."/>
            <person name="Zhou H."/>
            <person name="Zhou W."/>
            <person name="Yu Q."/>
            <person name="An N."/>
            <person name="Chen Y."/>
            <person name="Cai Q."/>
            <person name="Wang B."/>
            <person name="Liu B."/>
            <person name="Min J."/>
            <person name="Huang Y."/>
            <person name="Wu H."/>
            <person name="Li Z."/>
            <person name="Zhang Y."/>
            <person name="Yin Y."/>
            <person name="Song W."/>
            <person name="Jiang J."/>
            <person name="Jackson S.A."/>
            <person name="Wing R.A."/>
            <person name="Wang J."/>
            <person name="Chen M."/>
        </authorList>
    </citation>
    <scope>NUCLEOTIDE SEQUENCE [LARGE SCALE GENOMIC DNA]</scope>
    <source>
        <strain evidence="1">cv. IRGC 101232</strain>
    </source>
</reference>
<dbReference type="HOGENOM" id="CLU_3093623_0_0_1"/>
<proteinExistence type="predicted"/>
<sequence>GTTELQAPPENSYLVYKYSSKSFSKAKLDCTVVFLLQKGLTELDFSSSGKNL</sequence>
<name>J3N2Y5_ORYBR</name>
<evidence type="ECO:0000313" key="1">
    <source>
        <dbReference type="EnsemblPlants" id="OB10G18830.1"/>
    </source>
</evidence>
<dbReference type="EnsemblPlants" id="OB10G18830.1">
    <property type="protein sequence ID" value="OB10G18830.1"/>
    <property type="gene ID" value="OB10G18830"/>
</dbReference>
<organism evidence="1">
    <name type="scientific">Oryza brachyantha</name>
    <name type="common">malo sina</name>
    <dbReference type="NCBI Taxonomy" id="4533"/>
    <lineage>
        <taxon>Eukaryota</taxon>
        <taxon>Viridiplantae</taxon>
        <taxon>Streptophyta</taxon>
        <taxon>Embryophyta</taxon>
        <taxon>Tracheophyta</taxon>
        <taxon>Spermatophyta</taxon>
        <taxon>Magnoliopsida</taxon>
        <taxon>Liliopsida</taxon>
        <taxon>Poales</taxon>
        <taxon>Poaceae</taxon>
        <taxon>BOP clade</taxon>
        <taxon>Oryzoideae</taxon>
        <taxon>Oryzeae</taxon>
        <taxon>Oryzinae</taxon>
        <taxon>Oryza</taxon>
    </lineage>
</organism>
<dbReference type="Proteomes" id="UP000006038">
    <property type="component" value="Chromosome 10"/>
</dbReference>
<dbReference type="AlphaFoldDB" id="J3N2Y5"/>
<protein>
    <submittedName>
        <fullName evidence="1">Uncharacterized protein</fullName>
    </submittedName>
</protein>
<dbReference type="Gramene" id="OB10G18830.1">
    <property type="protein sequence ID" value="OB10G18830.1"/>
    <property type="gene ID" value="OB10G18830"/>
</dbReference>
<evidence type="ECO:0000313" key="2">
    <source>
        <dbReference type="Proteomes" id="UP000006038"/>
    </source>
</evidence>
<accession>J3N2Y5</accession>
<reference evidence="1" key="2">
    <citation type="submission" date="2013-04" db="UniProtKB">
        <authorList>
            <consortium name="EnsemblPlants"/>
        </authorList>
    </citation>
    <scope>IDENTIFICATION</scope>
</reference>
<keyword evidence="2" id="KW-1185">Reference proteome</keyword>